<evidence type="ECO:0000256" key="1">
    <source>
        <dbReference type="SAM" id="MobiDB-lite"/>
    </source>
</evidence>
<feature type="compositionally biased region" description="Polar residues" evidence="1">
    <location>
        <begin position="449"/>
        <end position="509"/>
    </location>
</feature>
<keyword evidence="2" id="KW-1133">Transmembrane helix</keyword>
<keyword evidence="4" id="KW-1185">Reference proteome</keyword>
<feature type="transmembrane region" description="Helical" evidence="2">
    <location>
        <begin position="95"/>
        <end position="120"/>
    </location>
</feature>
<feature type="region of interest" description="Disordered" evidence="1">
    <location>
        <begin position="156"/>
        <end position="218"/>
    </location>
</feature>
<sequence length="550" mass="59701">MTKDSTKGVLSVFDFVQSRKYFGLDIPVSSLTTAIQSWWAYQKYQCDKYNPNGFIQGRKSGLRLNFHQKYRIQIKKDVDGGTILQIDYWARIKKLGIAAAFITYGITAAVGCGTLSYFLIEARKFLRSFWDWFDGTYQVVNVQVLVNEEHLSSAFKKEMQQQEMQQQRQRQEPPPPQQQPPQQEVVRNRPPPPPPNSQQHQNKSTTHTTTTTNNYYSYLPAASGSHQSFYPVGSQPPNAIYQNNNLPPPPPQGVVPLNMSGFQYSSSAPPPPPGGLSNLFGVGPVPPGTIINSANAFPASASQNGIQPFISTSYPPNPMNFAGAPPMGQPGNMGMGMGVRPPTPSSVQGGISPPNGISPPQRFSGVGIGDQMYSGNLQSSMNQPPPQYGQQKLDSMYGESNHNILDEFASQMPPSNISPNSLSTVPPPPPPRPISSSSSTSLNNGSVPPLSSGSFIPPQSQATFVPPTSTGSQMQESSGTQQGPMFGTGSSSVEDNTVRSQQLPSSSGDANKHSGLGFGYTYQHLVDLDKKFKQRQQNLQQQPETGSPSN</sequence>
<dbReference type="EMBL" id="GL883010">
    <property type="protein sequence ID" value="EGG22114.1"/>
    <property type="molecule type" value="Genomic_DNA"/>
</dbReference>
<feature type="compositionally biased region" description="Polar residues" evidence="1">
    <location>
        <begin position="373"/>
        <end position="394"/>
    </location>
</feature>
<dbReference type="AlphaFoldDB" id="F4PRC0"/>
<keyword evidence="2" id="KW-0812">Transmembrane</keyword>
<name>F4PRC0_CACFS</name>
<dbReference type="RefSeq" id="XP_004359965.1">
    <property type="nucleotide sequence ID" value="XM_004359908.1"/>
</dbReference>
<evidence type="ECO:0000313" key="4">
    <source>
        <dbReference type="Proteomes" id="UP000007797"/>
    </source>
</evidence>
<proteinExistence type="predicted"/>
<organism evidence="3 4">
    <name type="scientific">Cavenderia fasciculata</name>
    <name type="common">Slime mold</name>
    <name type="synonym">Dictyostelium fasciculatum</name>
    <dbReference type="NCBI Taxonomy" id="261658"/>
    <lineage>
        <taxon>Eukaryota</taxon>
        <taxon>Amoebozoa</taxon>
        <taxon>Evosea</taxon>
        <taxon>Eumycetozoa</taxon>
        <taxon>Dictyostelia</taxon>
        <taxon>Acytosteliales</taxon>
        <taxon>Cavenderiaceae</taxon>
        <taxon>Cavenderia</taxon>
    </lineage>
</organism>
<evidence type="ECO:0000313" key="3">
    <source>
        <dbReference type="EMBL" id="EGG22114.1"/>
    </source>
</evidence>
<feature type="compositionally biased region" description="Low complexity" evidence="1">
    <location>
        <begin position="434"/>
        <end position="448"/>
    </location>
</feature>
<dbReference type="GeneID" id="14873703"/>
<feature type="region of interest" description="Disordered" evidence="1">
    <location>
        <begin position="529"/>
        <end position="550"/>
    </location>
</feature>
<reference evidence="4" key="1">
    <citation type="journal article" date="2011" name="Genome Res.">
        <title>Phylogeny-wide analysis of social amoeba genomes highlights ancient origins for complex intercellular communication.</title>
        <authorList>
            <person name="Heidel A.J."/>
            <person name="Lawal H.M."/>
            <person name="Felder M."/>
            <person name="Schilde C."/>
            <person name="Helps N.R."/>
            <person name="Tunggal B."/>
            <person name="Rivero F."/>
            <person name="John U."/>
            <person name="Schleicher M."/>
            <person name="Eichinger L."/>
            <person name="Platzer M."/>
            <person name="Noegel A.A."/>
            <person name="Schaap P."/>
            <person name="Gloeckner G."/>
        </authorList>
    </citation>
    <scope>NUCLEOTIDE SEQUENCE [LARGE SCALE GENOMIC DNA]</scope>
    <source>
        <strain evidence="4">SH3</strain>
    </source>
</reference>
<evidence type="ECO:0000256" key="2">
    <source>
        <dbReference type="SAM" id="Phobius"/>
    </source>
</evidence>
<dbReference type="Proteomes" id="UP000007797">
    <property type="component" value="Unassembled WGS sequence"/>
</dbReference>
<protein>
    <submittedName>
        <fullName evidence="3">Uncharacterized protein</fullName>
    </submittedName>
</protein>
<keyword evidence="2" id="KW-0472">Membrane</keyword>
<gene>
    <name evidence="3" type="ORF">DFA_02004</name>
</gene>
<accession>F4PRC0</accession>
<feature type="region of interest" description="Disordered" evidence="1">
    <location>
        <begin position="369"/>
        <end position="394"/>
    </location>
</feature>
<dbReference type="KEGG" id="dfa:DFA_02004"/>
<feature type="compositionally biased region" description="Low complexity" evidence="1">
    <location>
        <begin position="197"/>
        <end position="218"/>
    </location>
</feature>
<dbReference type="OrthoDB" id="20726at2759"/>
<feature type="region of interest" description="Disordered" evidence="1">
    <location>
        <begin position="409"/>
        <end position="517"/>
    </location>
</feature>